<sequence>MFIPSPKLGFSPYITHDDNPLQAHGLSRNHSHMNIGQRVKAARKHAKLTQAQLGAKAGMDQTTISKLEKGHNVKTAFMVSIALACEVNPIWLETGKGDMLDTTSGPNTRTEALQLYETKRVYDKSMARVPLLEWKSVTAWIAGAIVSTTPQKEEVFMPCPEPIGPKGFALLVTADTMTNPYPGGESYPSGVIIYVDPSIKPLPGDPVLIETPNTPEPIFRIYMEDGGKKYLKPLNTQYPIQELTHEMKICGVITGSYKSRK</sequence>
<evidence type="ECO:0000256" key="2">
    <source>
        <dbReference type="ARBA" id="ARBA00023125"/>
    </source>
</evidence>
<evidence type="ECO:0000259" key="4">
    <source>
        <dbReference type="PROSITE" id="PS50943"/>
    </source>
</evidence>
<evidence type="ECO:0000256" key="1">
    <source>
        <dbReference type="ARBA" id="ARBA00023015"/>
    </source>
</evidence>
<proteinExistence type="predicted"/>
<reference evidence="5 6" key="1">
    <citation type="submission" date="2018-03" db="EMBL/GenBank/DDBJ databases">
        <title>Draft genome sequence of the plant growth promoting rhizobacterium Pseudomonas protegens strain BNJ-SS-45 isolated from wheat (Triticum aestivum) rhizosphere.</title>
        <authorList>
            <person name="Bajpai A."/>
            <person name="Shende K."/>
            <person name="Meena N."/>
            <person name="Upadhyayula S.R."/>
            <person name="Suravajhala P."/>
            <person name="Medicherla K.M."/>
            <person name="Johri B.N."/>
        </authorList>
    </citation>
    <scope>NUCLEOTIDE SEQUENCE [LARGE SCALE GENOMIC DNA]</scope>
    <source>
        <strain evidence="5 6">BNJ-SS-45</strain>
    </source>
</reference>
<dbReference type="SMART" id="SM00530">
    <property type="entry name" value="HTH_XRE"/>
    <property type="match status" value="1"/>
</dbReference>
<dbReference type="PANTHER" id="PTHR40661:SF3">
    <property type="entry name" value="FELS-1 PROPHAGE TRANSCRIPTIONAL REGULATOR"/>
    <property type="match status" value="1"/>
</dbReference>
<accession>A0A2T6GB75</accession>
<evidence type="ECO:0000313" key="6">
    <source>
        <dbReference type="Proteomes" id="UP000244178"/>
    </source>
</evidence>
<dbReference type="CDD" id="cd06529">
    <property type="entry name" value="S24_LexA-like"/>
    <property type="match status" value="1"/>
</dbReference>
<dbReference type="PROSITE" id="PS50943">
    <property type="entry name" value="HTH_CROC1"/>
    <property type="match status" value="1"/>
</dbReference>
<dbReference type="Proteomes" id="UP000244178">
    <property type="component" value="Unassembled WGS sequence"/>
</dbReference>
<dbReference type="PANTHER" id="PTHR40661">
    <property type="match status" value="1"/>
</dbReference>
<dbReference type="InterPro" id="IPR010982">
    <property type="entry name" value="Lambda_DNA-bd_dom_sf"/>
</dbReference>
<dbReference type="AlphaFoldDB" id="A0A2T6GB75"/>
<dbReference type="Gene3D" id="2.10.109.10">
    <property type="entry name" value="Umud Fragment, subunit A"/>
    <property type="match status" value="1"/>
</dbReference>
<gene>
    <name evidence="5" type="ORF">C5U62_31765</name>
</gene>
<organism evidence="5 6">
    <name type="scientific">Pseudomonas protegens</name>
    <dbReference type="NCBI Taxonomy" id="380021"/>
    <lineage>
        <taxon>Bacteria</taxon>
        <taxon>Pseudomonadati</taxon>
        <taxon>Pseudomonadota</taxon>
        <taxon>Gammaproteobacteria</taxon>
        <taxon>Pseudomonadales</taxon>
        <taxon>Pseudomonadaceae</taxon>
        <taxon>Pseudomonas</taxon>
    </lineage>
</organism>
<dbReference type="GO" id="GO:0003677">
    <property type="term" value="F:DNA binding"/>
    <property type="evidence" value="ECO:0007669"/>
    <property type="project" value="UniProtKB-KW"/>
</dbReference>
<keyword evidence="3" id="KW-0804">Transcription</keyword>
<dbReference type="Gene3D" id="1.10.260.40">
    <property type="entry name" value="lambda repressor-like DNA-binding domains"/>
    <property type="match status" value="1"/>
</dbReference>
<protein>
    <recommendedName>
        <fullName evidence="4">HTH cro/C1-type domain-containing protein</fullName>
    </recommendedName>
</protein>
<dbReference type="SUPFAM" id="SSF51306">
    <property type="entry name" value="LexA/Signal peptidase"/>
    <property type="match status" value="1"/>
</dbReference>
<evidence type="ECO:0000313" key="5">
    <source>
        <dbReference type="EMBL" id="PUA41416.1"/>
    </source>
</evidence>
<comment type="caution">
    <text evidence="5">The sequence shown here is derived from an EMBL/GenBank/DDBJ whole genome shotgun (WGS) entry which is preliminary data.</text>
</comment>
<evidence type="ECO:0000256" key="3">
    <source>
        <dbReference type="ARBA" id="ARBA00023163"/>
    </source>
</evidence>
<keyword evidence="2" id="KW-0238">DNA-binding</keyword>
<dbReference type="InterPro" id="IPR039418">
    <property type="entry name" value="LexA-like"/>
</dbReference>
<dbReference type="CDD" id="cd00093">
    <property type="entry name" value="HTH_XRE"/>
    <property type="match status" value="1"/>
</dbReference>
<dbReference type="Pfam" id="PF01381">
    <property type="entry name" value="HTH_3"/>
    <property type="match status" value="1"/>
</dbReference>
<feature type="domain" description="HTH cro/C1-type" evidence="4">
    <location>
        <begin position="39"/>
        <end position="92"/>
    </location>
</feature>
<dbReference type="InterPro" id="IPR015927">
    <property type="entry name" value="Peptidase_S24_S26A/B/C"/>
</dbReference>
<keyword evidence="1" id="KW-0805">Transcription regulation</keyword>
<dbReference type="Pfam" id="PF00717">
    <property type="entry name" value="Peptidase_S24"/>
    <property type="match status" value="1"/>
</dbReference>
<dbReference type="EMBL" id="PYJM01000013">
    <property type="protein sequence ID" value="PUA41416.1"/>
    <property type="molecule type" value="Genomic_DNA"/>
</dbReference>
<dbReference type="InterPro" id="IPR036286">
    <property type="entry name" value="LexA/Signal_pep-like_sf"/>
</dbReference>
<dbReference type="InterPro" id="IPR001387">
    <property type="entry name" value="Cro/C1-type_HTH"/>
</dbReference>
<name>A0A2T6GB75_9PSED</name>
<dbReference type="SUPFAM" id="SSF47413">
    <property type="entry name" value="lambda repressor-like DNA-binding domains"/>
    <property type="match status" value="1"/>
</dbReference>